<dbReference type="PANTHER" id="PTHR21180">
    <property type="entry name" value="ENDONUCLEASE/EXONUCLEASE/PHOSPHATASE FAMILY DOMAIN-CONTAINING PROTEIN 1"/>
    <property type="match status" value="1"/>
</dbReference>
<dbReference type="SUPFAM" id="SSF81585">
    <property type="entry name" value="PsbU/PolX domain-like"/>
    <property type="match status" value="1"/>
</dbReference>
<feature type="transmembrane region" description="Helical" evidence="1">
    <location>
        <begin position="26"/>
        <end position="43"/>
    </location>
</feature>
<reference evidence="4" key="1">
    <citation type="submission" date="2017-09" db="EMBL/GenBank/DDBJ databases">
        <title>Depth-based differentiation of microbial function through sediment-hosted aquifers and enrichment of novel symbionts in the deep terrestrial subsurface.</title>
        <authorList>
            <person name="Probst A.J."/>
            <person name="Ladd B."/>
            <person name="Jarett J.K."/>
            <person name="Geller-Mcgrath D.E."/>
            <person name="Sieber C.M.K."/>
            <person name="Emerson J.B."/>
            <person name="Anantharaman K."/>
            <person name="Thomas B.C."/>
            <person name="Malmstrom R."/>
            <person name="Stieglmeier M."/>
            <person name="Klingl A."/>
            <person name="Woyke T."/>
            <person name="Ryan C.M."/>
            <person name="Banfield J.F."/>
        </authorList>
    </citation>
    <scope>NUCLEOTIDE SEQUENCE [LARGE SCALE GENOMIC DNA]</scope>
</reference>
<keyword evidence="1" id="KW-1133">Transmembrane helix</keyword>
<evidence type="ECO:0000259" key="2">
    <source>
        <dbReference type="Pfam" id="PF10531"/>
    </source>
</evidence>
<feature type="domain" description="Soluble ligand binding" evidence="2">
    <location>
        <begin position="74"/>
        <end position="114"/>
    </location>
</feature>
<accession>A0A2H0XCA0</accession>
<dbReference type="Gene3D" id="1.10.150.320">
    <property type="entry name" value="Photosystem II 12 kDa extrinsic protein"/>
    <property type="match status" value="1"/>
</dbReference>
<dbReference type="InterPro" id="IPR019554">
    <property type="entry name" value="Soluble_ligand-bd"/>
</dbReference>
<evidence type="ECO:0000313" key="4">
    <source>
        <dbReference type="Proteomes" id="UP000231252"/>
    </source>
</evidence>
<dbReference type="Pfam" id="PF10531">
    <property type="entry name" value="SLBB"/>
    <property type="match status" value="1"/>
</dbReference>
<dbReference type="GO" id="GO:0015628">
    <property type="term" value="P:protein secretion by the type II secretion system"/>
    <property type="evidence" value="ECO:0007669"/>
    <property type="project" value="TreeGrafter"/>
</dbReference>
<keyword evidence="1" id="KW-0812">Transmembrane</keyword>
<organism evidence="3 4">
    <name type="scientific">candidate division WWE3 bacterium CG08_land_8_20_14_0_20_41_10</name>
    <dbReference type="NCBI Taxonomy" id="1975085"/>
    <lineage>
        <taxon>Bacteria</taxon>
        <taxon>Katanobacteria</taxon>
    </lineage>
</organism>
<keyword evidence="1" id="KW-0472">Membrane</keyword>
<protein>
    <recommendedName>
        <fullName evidence="2">Soluble ligand binding domain-containing protein</fullName>
    </recommendedName>
</protein>
<dbReference type="PANTHER" id="PTHR21180:SF32">
    <property type="entry name" value="ENDONUCLEASE_EXONUCLEASE_PHOSPHATASE FAMILY DOMAIN-CONTAINING PROTEIN 1"/>
    <property type="match status" value="1"/>
</dbReference>
<evidence type="ECO:0000313" key="3">
    <source>
        <dbReference type="EMBL" id="PIS22532.1"/>
    </source>
</evidence>
<evidence type="ECO:0000256" key="1">
    <source>
        <dbReference type="SAM" id="Phobius"/>
    </source>
</evidence>
<dbReference type="GO" id="GO:0015627">
    <property type="term" value="C:type II protein secretion system complex"/>
    <property type="evidence" value="ECO:0007669"/>
    <property type="project" value="TreeGrafter"/>
</dbReference>
<dbReference type="EMBL" id="PEYU01000025">
    <property type="protein sequence ID" value="PIS22532.1"/>
    <property type="molecule type" value="Genomic_DNA"/>
</dbReference>
<proteinExistence type="predicted"/>
<dbReference type="Pfam" id="PF12836">
    <property type="entry name" value="HHH_3"/>
    <property type="match status" value="1"/>
</dbReference>
<dbReference type="InterPro" id="IPR051675">
    <property type="entry name" value="Endo/Exo/Phosphatase_dom_1"/>
</dbReference>
<comment type="caution">
    <text evidence="3">The sequence shown here is derived from an EMBL/GenBank/DDBJ whole genome shotgun (WGS) entry which is preliminary data.</text>
</comment>
<sequence length="251" mass="26746">MFEDQSSKIYETLVDKVNNLFVKKPLVSTVAISVVVSLAVLFISMDYRKGEAKVEISQDNLVATVAELGSIEIKVDLSGAVKKPGVYTVDAKARLIDLLVLGGGFVSDVSSLWVSKNLNLSQSLADGEKIYIPFEWDIDGVGEGEADLKPLSLGIVKDTKQEDLVAGALKIMGVSNVPVESSSSAVSSISTQNKINANTAPTSDLDLLPGIGPAYAGRIVENRPYASFEEFKTKSGLSANLADSLKDLLSF</sequence>
<name>A0A2H0XCA0_UNCKA</name>
<dbReference type="Proteomes" id="UP000231252">
    <property type="component" value="Unassembled WGS sequence"/>
</dbReference>
<dbReference type="AlphaFoldDB" id="A0A2H0XCA0"/>
<gene>
    <name evidence="3" type="ORF">COT50_01315</name>
</gene>